<reference evidence="3 4" key="1">
    <citation type="journal article" date="2011" name="PLoS Genet.">
        <title>Comparative genomic analysis of human fungal pathogens causing paracoccidioidomycosis.</title>
        <authorList>
            <person name="Desjardins C.A."/>
            <person name="Champion M.D."/>
            <person name="Holder J.W."/>
            <person name="Muszewska A."/>
            <person name="Goldberg J."/>
            <person name="Bailao A.M."/>
            <person name="Brigido M.M."/>
            <person name="Ferreira M.E."/>
            <person name="Garcia A.M."/>
            <person name="Grynberg M."/>
            <person name="Gujja S."/>
            <person name="Heiman D.I."/>
            <person name="Henn M.R."/>
            <person name="Kodira C.D."/>
            <person name="Leon-Narvaez H."/>
            <person name="Longo L.V."/>
            <person name="Ma L.J."/>
            <person name="Malavazi I."/>
            <person name="Matsuo A.L."/>
            <person name="Morais F.V."/>
            <person name="Pereira M."/>
            <person name="Rodriguez-Brito S."/>
            <person name="Sakthikumar S."/>
            <person name="Salem-Izacc S.M."/>
            <person name="Sykes S.M."/>
            <person name="Teixeira M.M."/>
            <person name="Vallejo M.C."/>
            <person name="Walter M.E."/>
            <person name="Yandava C."/>
            <person name="Young S."/>
            <person name="Zeng Q."/>
            <person name="Zucker J."/>
            <person name="Felipe M.S."/>
            <person name="Goldman G.H."/>
            <person name="Haas B.J."/>
            <person name="McEwen J.G."/>
            <person name="Nino-Vega G."/>
            <person name="Puccia R."/>
            <person name="San-Blas G."/>
            <person name="Soares C.M."/>
            <person name="Birren B.W."/>
            <person name="Cuomo C.A."/>
        </authorList>
    </citation>
    <scope>NUCLEOTIDE SEQUENCE [LARGE SCALE GENOMIC DNA]</scope>
    <source>
        <strain evidence="4">ATCC MYA-826 / Pb01</strain>
    </source>
</reference>
<keyword evidence="4" id="KW-1185">Reference proteome</keyword>
<dbReference type="Pfam" id="PF14420">
    <property type="entry name" value="Clr5"/>
    <property type="match status" value="1"/>
</dbReference>
<feature type="region of interest" description="Disordered" evidence="1">
    <location>
        <begin position="302"/>
        <end position="327"/>
    </location>
</feature>
<gene>
    <name evidence="3" type="ORF">PAAG_08317</name>
</gene>
<dbReference type="Proteomes" id="UP000002059">
    <property type="component" value="Partially assembled WGS sequence"/>
</dbReference>
<evidence type="ECO:0000256" key="1">
    <source>
        <dbReference type="SAM" id="MobiDB-lite"/>
    </source>
</evidence>
<evidence type="ECO:0000259" key="2">
    <source>
        <dbReference type="Pfam" id="PF14420"/>
    </source>
</evidence>
<evidence type="ECO:0000313" key="3">
    <source>
        <dbReference type="EMBL" id="EEH38590.2"/>
    </source>
</evidence>
<dbReference type="eggNOG" id="ENOG502RNRR">
    <property type="taxonomic scope" value="Eukaryota"/>
</dbReference>
<sequence length="496" mass="54454">MYIHTLSWLATDPTFNSLDRAKTDQLAAERDWALVHFFVAPTQAPITSVAGNLARKGINGFPHLMACCKASEYPKLNPLFRLNASRILPPSFTTPVKMKTSIPSEVWENKRAEIAALYKEEEWPLKQVIKKIRSDDFNPTETQLRSRLKKWGVTKPSRQKRKKQNDGQTVCPTVKHPGRLELTTVNDPSATQAASFSDKVGWSDLKGWMVPSGYTQHHILKDSTILEAQRVAADWISSSTTPNDRQFGNHTNHSFHHITTPSPLSSVHSYGHPNPVTSSIANSAINAPISCQTGFAKSPISASDPFAKTLPGERPTQASSAASESNPMTPWSYVASDMTQSCPSHLFLIGDGSSDYAENGTETISSEQCTHPSPGPTAMSPNSDPDLLQLDPKIKAWRRATSAHVCPDGIGKSKPTRVDCVPLVRRQPQMKRRKESSLLKQHNSTTQPHSEKRALTATPTNTSLSVPETNSNCKSALPSGNDSNHEYTETESIGES</sequence>
<dbReference type="InterPro" id="IPR025676">
    <property type="entry name" value="Clr5_dom"/>
</dbReference>
<feature type="region of interest" description="Disordered" evidence="1">
    <location>
        <begin position="152"/>
        <end position="171"/>
    </location>
</feature>
<feature type="compositionally biased region" description="Polar residues" evidence="1">
    <location>
        <begin position="360"/>
        <end position="371"/>
    </location>
</feature>
<organism evidence="3 4">
    <name type="scientific">Paracoccidioides lutzii (strain ATCC MYA-826 / Pb01)</name>
    <name type="common">Paracoccidioides brasiliensis</name>
    <dbReference type="NCBI Taxonomy" id="502779"/>
    <lineage>
        <taxon>Eukaryota</taxon>
        <taxon>Fungi</taxon>
        <taxon>Dikarya</taxon>
        <taxon>Ascomycota</taxon>
        <taxon>Pezizomycotina</taxon>
        <taxon>Eurotiomycetes</taxon>
        <taxon>Eurotiomycetidae</taxon>
        <taxon>Onygenales</taxon>
        <taxon>Ajellomycetaceae</taxon>
        <taxon>Paracoccidioides</taxon>
    </lineage>
</organism>
<feature type="compositionally biased region" description="Polar residues" evidence="1">
    <location>
        <begin position="457"/>
        <end position="482"/>
    </location>
</feature>
<dbReference type="GeneID" id="9092959"/>
<feature type="compositionally biased region" description="Basic residues" evidence="1">
    <location>
        <begin position="152"/>
        <end position="163"/>
    </location>
</feature>
<protein>
    <recommendedName>
        <fullName evidence="2">Clr5 domain-containing protein</fullName>
    </recommendedName>
</protein>
<accession>C1HC26</accession>
<dbReference type="KEGG" id="pbl:PAAG_08317"/>
<dbReference type="AlphaFoldDB" id="C1HC26"/>
<dbReference type="OMA" id="NHEYTET"/>
<dbReference type="VEuPathDB" id="FungiDB:PAAG_08317"/>
<feature type="compositionally biased region" description="Polar residues" evidence="1">
    <location>
        <begin position="316"/>
        <end position="327"/>
    </location>
</feature>
<name>C1HC26_PARBA</name>
<feature type="region of interest" description="Disordered" evidence="1">
    <location>
        <begin position="424"/>
        <end position="496"/>
    </location>
</feature>
<feature type="region of interest" description="Disordered" evidence="1">
    <location>
        <begin position="357"/>
        <end position="386"/>
    </location>
</feature>
<feature type="domain" description="Clr5" evidence="2">
    <location>
        <begin position="104"/>
        <end position="155"/>
    </location>
</feature>
<dbReference type="OrthoDB" id="5308957at2759"/>
<feature type="compositionally biased region" description="Polar residues" evidence="1">
    <location>
        <begin position="438"/>
        <end position="448"/>
    </location>
</feature>
<dbReference type="EMBL" id="KN294023">
    <property type="protein sequence ID" value="EEH38590.2"/>
    <property type="molecule type" value="Genomic_DNA"/>
</dbReference>
<dbReference type="RefSeq" id="XP_015701138.1">
    <property type="nucleotide sequence ID" value="XM_015846474.1"/>
</dbReference>
<proteinExistence type="predicted"/>
<evidence type="ECO:0000313" key="4">
    <source>
        <dbReference type="Proteomes" id="UP000002059"/>
    </source>
</evidence>
<dbReference type="HOGENOM" id="CLU_052210_0_0_1"/>